<evidence type="ECO:0000256" key="1">
    <source>
        <dbReference type="ARBA" id="ARBA00010641"/>
    </source>
</evidence>
<dbReference type="PANTHER" id="PTHR43133">
    <property type="entry name" value="RNA POLYMERASE ECF-TYPE SIGMA FACTO"/>
    <property type="match status" value="1"/>
</dbReference>
<dbReference type="Gene3D" id="1.10.1740.10">
    <property type="match status" value="1"/>
</dbReference>
<feature type="domain" description="RNA polymerase sigma-70 region 2" evidence="5">
    <location>
        <begin position="25"/>
        <end position="93"/>
    </location>
</feature>
<dbReference type="CDD" id="cd06171">
    <property type="entry name" value="Sigma70_r4"/>
    <property type="match status" value="1"/>
</dbReference>
<dbReference type="Gene3D" id="1.10.10.10">
    <property type="entry name" value="Winged helix-like DNA-binding domain superfamily/Winged helix DNA-binding domain"/>
    <property type="match status" value="1"/>
</dbReference>
<dbReference type="InterPro" id="IPR036388">
    <property type="entry name" value="WH-like_DNA-bd_sf"/>
</dbReference>
<evidence type="ECO:0000256" key="2">
    <source>
        <dbReference type="ARBA" id="ARBA00023015"/>
    </source>
</evidence>
<comment type="caution">
    <text evidence="7">The sequence shown here is derived from an EMBL/GenBank/DDBJ whole genome shotgun (WGS) entry which is preliminary data.</text>
</comment>
<dbReference type="GO" id="GO:0003677">
    <property type="term" value="F:DNA binding"/>
    <property type="evidence" value="ECO:0007669"/>
    <property type="project" value="InterPro"/>
</dbReference>
<keyword evidence="3" id="KW-0731">Sigma factor</keyword>
<dbReference type="AlphaFoldDB" id="A0A9X1VA28"/>
<reference evidence="7" key="1">
    <citation type="submission" date="2022-03" db="EMBL/GenBank/DDBJ databases">
        <title>Draft Genome Sequence of Firmicute Strain S0AB, a Heterotrophic Iron/Sulfur-Oxidizing Extreme Acidophile.</title>
        <authorList>
            <person name="Vergara E."/>
            <person name="Pakostova E."/>
            <person name="Johnson D.B."/>
            <person name="Holmes D.S."/>
        </authorList>
    </citation>
    <scope>NUCLEOTIDE SEQUENCE</scope>
    <source>
        <strain evidence="7">S0AB</strain>
    </source>
</reference>
<dbReference type="PANTHER" id="PTHR43133:SF62">
    <property type="entry name" value="RNA POLYMERASE SIGMA FACTOR SIGZ"/>
    <property type="match status" value="1"/>
</dbReference>
<dbReference type="NCBIfam" id="TIGR02937">
    <property type="entry name" value="sigma70-ECF"/>
    <property type="match status" value="1"/>
</dbReference>
<evidence type="ECO:0000256" key="3">
    <source>
        <dbReference type="ARBA" id="ARBA00023082"/>
    </source>
</evidence>
<dbReference type="GO" id="GO:0016987">
    <property type="term" value="F:sigma factor activity"/>
    <property type="evidence" value="ECO:0007669"/>
    <property type="project" value="UniProtKB-KW"/>
</dbReference>
<dbReference type="Pfam" id="PF04542">
    <property type="entry name" value="Sigma70_r2"/>
    <property type="match status" value="1"/>
</dbReference>
<dbReference type="Proteomes" id="UP001139263">
    <property type="component" value="Unassembled WGS sequence"/>
</dbReference>
<evidence type="ECO:0000259" key="5">
    <source>
        <dbReference type="Pfam" id="PF04542"/>
    </source>
</evidence>
<organism evidence="7 8">
    <name type="scientific">Sulfoacidibacillus ferrooxidans</name>
    <dbReference type="NCBI Taxonomy" id="2005001"/>
    <lineage>
        <taxon>Bacteria</taxon>
        <taxon>Bacillati</taxon>
        <taxon>Bacillota</taxon>
        <taxon>Bacilli</taxon>
        <taxon>Bacillales</taxon>
        <taxon>Alicyclobacillaceae</taxon>
        <taxon>Sulfoacidibacillus</taxon>
    </lineage>
</organism>
<dbReference type="Pfam" id="PF08281">
    <property type="entry name" value="Sigma70_r4_2"/>
    <property type="match status" value="1"/>
</dbReference>
<sequence length="191" mass="21967">MGDPLADEHLLAQIALNDRTALETLYDRYERMVFSFALRCVNDRHIAEEVVQDVFTKIWKGAESYHSNQAKVTTWMLTITRRVAIDYYRKSTRRGDHLHLQSDDWLQLAATDKGPDVRTEESDLRNAVFDAMGSLSNDQRVTIERMYYLGQTQREIAEELGVPLGTVKGRIRLALAHLRERLSSKGWGDTP</sequence>
<evidence type="ECO:0000313" key="7">
    <source>
        <dbReference type="EMBL" id="MCI0183887.1"/>
    </source>
</evidence>
<evidence type="ECO:0000313" key="8">
    <source>
        <dbReference type="Proteomes" id="UP001139263"/>
    </source>
</evidence>
<keyword evidence="8" id="KW-1185">Reference proteome</keyword>
<dbReference type="GO" id="GO:0006352">
    <property type="term" value="P:DNA-templated transcription initiation"/>
    <property type="evidence" value="ECO:0007669"/>
    <property type="project" value="InterPro"/>
</dbReference>
<evidence type="ECO:0000259" key="6">
    <source>
        <dbReference type="Pfam" id="PF08281"/>
    </source>
</evidence>
<dbReference type="InterPro" id="IPR007627">
    <property type="entry name" value="RNA_pol_sigma70_r2"/>
</dbReference>
<dbReference type="SUPFAM" id="SSF88659">
    <property type="entry name" value="Sigma3 and sigma4 domains of RNA polymerase sigma factors"/>
    <property type="match status" value="1"/>
</dbReference>
<dbReference type="InterPro" id="IPR013324">
    <property type="entry name" value="RNA_pol_sigma_r3/r4-like"/>
</dbReference>
<evidence type="ECO:0000256" key="4">
    <source>
        <dbReference type="ARBA" id="ARBA00023163"/>
    </source>
</evidence>
<gene>
    <name evidence="7" type="primary">rpoE_2</name>
    <name evidence="7" type="ORF">MM817_02179</name>
</gene>
<dbReference type="InterPro" id="IPR014284">
    <property type="entry name" value="RNA_pol_sigma-70_dom"/>
</dbReference>
<dbReference type="InterPro" id="IPR039425">
    <property type="entry name" value="RNA_pol_sigma-70-like"/>
</dbReference>
<keyword evidence="2" id="KW-0805">Transcription regulation</keyword>
<dbReference type="InterPro" id="IPR013325">
    <property type="entry name" value="RNA_pol_sigma_r2"/>
</dbReference>
<feature type="domain" description="RNA polymerase sigma factor 70 region 4 type 2" evidence="6">
    <location>
        <begin position="127"/>
        <end position="178"/>
    </location>
</feature>
<name>A0A9X1VA28_9BACL</name>
<comment type="similarity">
    <text evidence="1">Belongs to the sigma-70 factor family. ECF subfamily.</text>
</comment>
<dbReference type="InterPro" id="IPR013249">
    <property type="entry name" value="RNA_pol_sigma70_r4_t2"/>
</dbReference>
<protein>
    <submittedName>
        <fullName evidence="7">ECF RNA polymerase sigma factor RpoE</fullName>
    </submittedName>
</protein>
<dbReference type="SUPFAM" id="SSF88946">
    <property type="entry name" value="Sigma2 domain of RNA polymerase sigma factors"/>
    <property type="match status" value="1"/>
</dbReference>
<accession>A0A9X1VA28</accession>
<proteinExistence type="inferred from homology"/>
<dbReference type="EMBL" id="JALBUF010000007">
    <property type="protein sequence ID" value="MCI0183887.1"/>
    <property type="molecule type" value="Genomic_DNA"/>
</dbReference>
<keyword evidence="4" id="KW-0804">Transcription</keyword>